<comment type="caution">
    <text evidence="2">The sequence shown here is derived from an EMBL/GenBank/DDBJ whole genome shotgun (WGS) entry which is preliminary data.</text>
</comment>
<dbReference type="Proteomes" id="UP000786811">
    <property type="component" value="Unassembled WGS sequence"/>
</dbReference>
<protein>
    <submittedName>
        <fullName evidence="2">Similar to DVR1: Protein DVR-1 homolog (Strongylocentrotus purpuratus)</fullName>
    </submittedName>
</protein>
<name>A0A8J2H1H6_COTCN</name>
<gene>
    <name evidence="2" type="ORF">HICCMSTLAB_LOCUS572</name>
</gene>
<dbReference type="InterPro" id="IPR001111">
    <property type="entry name" value="TGF-b_propeptide"/>
</dbReference>
<keyword evidence="3" id="KW-1185">Reference proteome</keyword>
<evidence type="ECO:0000313" key="3">
    <source>
        <dbReference type="Proteomes" id="UP000786811"/>
    </source>
</evidence>
<dbReference type="AlphaFoldDB" id="A0A8J2H1H6"/>
<proteinExistence type="predicted"/>
<dbReference type="OrthoDB" id="5987191at2759"/>
<dbReference type="EMBL" id="CAJNRD030001114">
    <property type="protein sequence ID" value="CAG5073723.1"/>
    <property type="molecule type" value="Genomic_DNA"/>
</dbReference>
<evidence type="ECO:0000259" key="1">
    <source>
        <dbReference type="Pfam" id="PF00688"/>
    </source>
</evidence>
<sequence>MSNAPVKSSIEDNEVDLPANYANNDLVNYDFCKPKKSNLIINFDTPQHKSIQHSVLRMWSNVITNNSYSNYLETLTSAELRLFHRPWYFLGKYESLPTNLTIYRYKNGTRNYVNSVIVEADHQGWIVINITSLVQWWIDHPEIIGGVMCTTSPMENKDNLIVLSMLDDNGGSYSIGEFAVGYYNNLLNTKMNFRSNFKYKKNFPPGFDAIKNPDFCEMACKTNNFFTNFKTIGPKEWIISTDGLCCRIFIVIR</sequence>
<reference evidence="2" key="1">
    <citation type="submission" date="2021-04" db="EMBL/GenBank/DDBJ databases">
        <authorList>
            <person name="Chebbi M.A.C M."/>
        </authorList>
    </citation>
    <scope>NUCLEOTIDE SEQUENCE</scope>
</reference>
<dbReference type="Pfam" id="PF00688">
    <property type="entry name" value="TGFb_propeptide"/>
    <property type="match status" value="1"/>
</dbReference>
<organism evidence="2 3">
    <name type="scientific">Cotesia congregata</name>
    <name type="common">Parasitoid wasp</name>
    <name type="synonym">Apanteles congregatus</name>
    <dbReference type="NCBI Taxonomy" id="51543"/>
    <lineage>
        <taxon>Eukaryota</taxon>
        <taxon>Metazoa</taxon>
        <taxon>Ecdysozoa</taxon>
        <taxon>Arthropoda</taxon>
        <taxon>Hexapoda</taxon>
        <taxon>Insecta</taxon>
        <taxon>Pterygota</taxon>
        <taxon>Neoptera</taxon>
        <taxon>Endopterygota</taxon>
        <taxon>Hymenoptera</taxon>
        <taxon>Apocrita</taxon>
        <taxon>Ichneumonoidea</taxon>
        <taxon>Braconidae</taxon>
        <taxon>Microgastrinae</taxon>
        <taxon>Cotesia</taxon>
    </lineage>
</organism>
<dbReference type="Gene3D" id="2.60.120.970">
    <property type="match status" value="1"/>
</dbReference>
<accession>A0A8J2H1H6</accession>
<feature type="domain" description="TGF-beta propeptide" evidence="1">
    <location>
        <begin position="36"/>
        <end position="147"/>
    </location>
</feature>
<evidence type="ECO:0000313" key="2">
    <source>
        <dbReference type="EMBL" id="CAG5073723.1"/>
    </source>
</evidence>